<dbReference type="PIRSF" id="PIRSF016481">
    <property type="entry name" value="Pilus_assembly_PilP"/>
    <property type="match status" value="1"/>
</dbReference>
<reference evidence="1 2" key="1">
    <citation type="submission" date="2015-08" db="EMBL/GenBank/DDBJ databases">
        <title>Antibacterial properties of a collection of Vibrionaceae strains.</title>
        <authorList>
            <person name="Giubergia S."/>
        </authorList>
    </citation>
    <scope>NUCLEOTIDE SEQUENCE [LARGE SCALE GENOMIC DNA]</scope>
    <source>
        <strain evidence="1 2">S0821</strain>
    </source>
</reference>
<evidence type="ECO:0000313" key="2">
    <source>
        <dbReference type="Proteomes" id="UP000051221"/>
    </source>
</evidence>
<proteinExistence type="predicted"/>
<dbReference type="Proteomes" id="UP000051221">
    <property type="component" value="Unassembled WGS sequence"/>
</dbReference>
<dbReference type="PROSITE" id="PS51257">
    <property type="entry name" value="PROKAR_LIPOPROTEIN"/>
    <property type="match status" value="1"/>
</dbReference>
<comment type="caution">
    <text evidence="1">The sequence shown here is derived from an EMBL/GenBank/DDBJ whole genome shotgun (WGS) entry which is preliminary data.</text>
</comment>
<dbReference type="InterPro" id="IPR007446">
    <property type="entry name" value="PilP"/>
</dbReference>
<dbReference type="AlphaFoldDB" id="A0A0Q2MET5"/>
<keyword evidence="2" id="KW-1185">Reference proteome</keyword>
<dbReference type="InParanoid" id="A0A0Q2MET5"/>
<dbReference type="Pfam" id="PF04351">
    <property type="entry name" value="PilP"/>
    <property type="match status" value="1"/>
</dbReference>
<dbReference type="EMBL" id="LKHS01000006">
    <property type="protein sequence ID" value="KQH86521.1"/>
    <property type="molecule type" value="Genomic_DNA"/>
</dbReference>
<gene>
    <name evidence="1" type="ORF">AMR76_08180</name>
</gene>
<accession>A0A0Q2MET5</accession>
<dbReference type="RefSeq" id="WP_055465835.1">
    <property type="nucleotide sequence ID" value="NZ_LKHS01000006.1"/>
</dbReference>
<organism evidence="1 2">
    <name type="scientific">Vibrio furnissii</name>
    <dbReference type="NCBI Taxonomy" id="29494"/>
    <lineage>
        <taxon>Bacteria</taxon>
        <taxon>Pseudomonadati</taxon>
        <taxon>Pseudomonadota</taxon>
        <taxon>Gammaproteobacteria</taxon>
        <taxon>Vibrionales</taxon>
        <taxon>Vibrionaceae</taxon>
        <taxon>Vibrio</taxon>
    </lineage>
</organism>
<name>A0A0Q2MET5_VIBFU</name>
<evidence type="ECO:0000313" key="1">
    <source>
        <dbReference type="EMBL" id="KQH86521.1"/>
    </source>
</evidence>
<protein>
    <submittedName>
        <fullName evidence="1">Fimbrial protein</fullName>
    </submittedName>
</protein>
<sequence>MNSKWCGCLLLTLLGGCKANQESLTDYLVTVERQAQRDVAVLAPVVQFEVFAYTQQQGREPFVLPQEALVQNQPVVKANCWQPTARHKSGVLERYPLSQLHLKGVMSSGGAVSALVQTPQGSVMKIKAGQYLGLNNGRVTRVADDYLLIKETLPDGLGCWNQRNVKLALK</sequence>
<dbReference type="Gene3D" id="2.30.30.830">
    <property type="match status" value="1"/>
</dbReference>